<keyword evidence="4" id="KW-1185">Reference proteome</keyword>
<feature type="chain" id="PRO_5047363576" evidence="2">
    <location>
        <begin position="17"/>
        <end position="175"/>
    </location>
</feature>
<comment type="caution">
    <text evidence="3">The sequence shown here is derived from an EMBL/GenBank/DDBJ whole genome shotgun (WGS) entry which is preliminary data.</text>
</comment>
<evidence type="ECO:0000313" key="3">
    <source>
        <dbReference type="EMBL" id="KAK6752285.1"/>
    </source>
</evidence>
<accession>A0ABR1DPB9</accession>
<dbReference type="Proteomes" id="UP001303046">
    <property type="component" value="Unassembled WGS sequence"/>
</dbReference>
<name>A0ABR1DPB9_NECAM</name>
<feature type="region of interest" description="Disordered" evidence="1">
    <location>
        <begin position="154"/>
        <end position="175"/>
    </location>
</feature>
<proteinExistence type="predicted"/>
<evidence type="ECO:0000256" key="1">
    <source>
        <dbReference type="SAM" id="MobiDB-lite"/>
    </source>
</evidence>
<sequence>MLTIFLSFVLVGFAACQLEISTRLNLTFPTEELSDEDMQEWSTFINIIRDNATTREQKLSKISALLVNETTDEKNEVLEEAELAIELNEWLQEKVKDVDPKVKDVFNKIYNLLSDSSFLKETPKERVAQVETILRPLNDSELIELEKLDEMSKEKAKEMGISEAMSLEKKRRRRR</sequence>
<evidence type="ECO:0000313" key="4">
    <source>
        <dbReference type="Proteomes" id="UP001303046"/>
    </source>
</evidence>
<evidence type="ECO:0000256" key="2">
    <source>
        <dbReference type="SAM" id="SignalP"/>
    </source>
</evidence>
<organism evidence="3 4">
    <name type="scientific">Necator americanus</name>
    <name type="common">Human hookworm</name>
    <dbReference type="NCBI Taxonomy" id="51031"/>
    <lineage>
        <taxon>Eukaryota</taxon>
        <taxon>Metazoa</taxon>
        <taxon>Ecdysozoa</taxon>
        <taxon>Nematoda</taxon>
        <taxon>Chromadorea</taxon>
        <taxon>Rhabditida</taxon>
        <taxon>Rhabditina</taxon>
        <taxon>Rhabditomorpha</taxon>
        <taxon>Strongyloidea</taxon>
        <taxon>Ancylostomatidae</taxon>
        <taxon>Bunostominae</taxon>
        <taxon>Necator</taxon>
    </lineage>
</organism>
<feature type="signal peptide" evidence="2">
    <location>
        <begin position="1"/>
        <end position="16"/>
    </location>
</feature>
<reference evidence="3 4" key="1">
    <citation type="submission" date="2023-08" db="EMBL/GenBank/DDBJ databases">
        <title>A Necator americanus chromosomal reference genome.</title>
        <authorList>
            <person name="Ilik V."/>
            <person name="Petrzelkova K.J."/>
            <person name="Pardy F."/>
            <person name="Fuh T."/>
            <person name="Niatou-Singa F.S."/>
            <person name="Gouil Q."/>
            <person name="Baker L."/>
            <person name="Ritchie M.E."/>
            <person name="Jex A.R."/>
            <person name="Gazzola D."/>
            <person name="Li H."/>
            <person name="Toshio Fujiwara R."/>
            <person name="Zhan B."/>
            <person name="Aroian R.V."/>
            <person name="Pafco B."/>
            <person name="Schwarz E.M."/>
        </authorList>
    </citation>
    <scope>NUCLEOTIDE SEQUENCE [LARGE SCALE GENOMIC DNA]</scope>
    <source>
        <strain evidence="3 4">Aroian</strain>
        <tissue evidence="3">Whole animal</tissue>
    </source>
</reference>
<keyword evidence="2" id="KW-0732">Signal</keyword>
<gene>
    <name evidence="3" type="primary">Necator_chrIV.g16903</name>
    <name evidence="3" type="ORF">RB195_003605</name>
</gene>
<dbReference type="EMBL" id="JAVFWL010000004">
    <property type="protein sequence ID" value="KAK6752285.1"/>
    <property type="molecule type" value="Genomic_DNA"/>
</dbReference>
<protein>
    <submittedName>
        <fullName evidence="3">Uncharacterized protein</fullName>
    </submittedName>
</protein>